<sequence length="116" mass="14006">MKNVFEMTYLGLMTYFLYMEIIQNKNDIFICQQEYEKEILKKFQLYECKIMNSPMNQNEKLNKEDETYFRSLVGRFDILFPVSVLSRFMHYASVVHLKSTKRVVRYIKGTINYGVK</sequence>
<feature type="domain" description="Reverse transcriptase Ty1/copia-type" evidence="1">
    <location>
        <begin position="1"/>
        <end position="56"/>
    </location>
</feature>
<dbReference type="EMBL" id="CP144694">
    <property type="protein sequence ID" value="WVZ02476.1"/>
    <property type="molecule type" value="Genomic_DNA"/>
</dbReference>
<dbReference type="PANTHER" id="PTHR11439">
    <property type="entry name" value="GAG-POL-RELATED RETROTRANSPOSON"/>
    <property type="match status" value="1"/>
</dbReference>
<evidence type="ECO:0000259" key="1">
    <source>
        <dbReference type="Pfam" id="PF07727"/>
    </source>
</evidence>
<organism evidence="2 3">
    <name type="scientific">Vigna mungo</name>
    <name type="common">Black gram</name>
    <name type="synonym">Phaseolus mungo</name>
    <dbReference type="NCBI Taxonomy" id="3915"/>
    <lineage>
        <taxon>Eukaryota</taxon>
        <taxon>Viridiplantae</taxon>
        <taxon>Streptophyta</taxon>
        <taxon>Embryophyta</taxon>
        <taxon>Tracheophyta</taxon>
        <taxon>Spermatophyta</taxon>
        <taxon>Magnoliopsida</taxon>
        <taxon>eudicotyledons</taxon>
        <taxon>Gunneridae</taxon>
        <taxon>Pentapetalae</taxon>
        <taxon>rosids</taxon>
        <taxon>fabids</taxon>
        <taxon>Fabales</taxon>
        <taxon>Fabaceae</taxon>
        <taxon>Papilionoideae</taxon>
        <taxon>50 kb inversion clade</taxon>
        <taxon>NPAAA clade</taxon>
        <taxon>indigoferoid/millettioid clade</taxon>
        <taxon>Phaseoleae</taxon>
        <taxon>Vigna</taxon>
    </lineage>
</organism>
<protein>
    <recommendedName>
        <fullName evidence="1">Reverse transcriptase Ty1/copia-type domain-containing protein</fullName>
    </recommendedName>
</protein>
<dbReference type="InterPro" id="IPR013103">
    <property type="entry name" value="RVT_2"/>
</dbReference>
<gene>
    <name evidence="2" type="ORF">V8G54_023282</name>
</gene>
<dbReference type="Proteomes" id="UP001374535">
    <property type="component" value="Chromosome 7"/>
</dbReference>
<reference evidence="2 3" key="1">
    <citation type="journal article" date="2023" name="Life. Sci Alliance">
        <title>Evolutionary insights into 3D genome organization and epigenetic landscape of Vigna mungo.</title>
        <authorList>
            <person name="Junaid A."/>
            <person name="Singh B."/>
            <person name="Bhatia S."/>
        </authorList>
    </citation>
    <scope>NUCLEOTIDE SEQUENCE [LARGE SCALE GENOMIC DNA]</scope>
    <source>
        <strain evidence="2">Urdbean</strain>
    </source>
</reference>
<evidence type="ECO:0000313" key="2">
    <source>
        <dbReference type="EMBL" id="WVZ02476.1"/>
    </source>
</evidence>
<dbReference type="PANTHER" id="PTHR11439:SF503">
    <property type="entry name" value="CYSTEINE-RICH RLK (RECEPTOR-LIKE PROTEIN KINASE) 8"/>
    <property type="match status" value="1"/>
</dbReference>
<accession>A0AAQ3RSE1</accession>
<dbReference type="AlphaFoldDB" id="A0AAQ3RSE1"/>
<proteinExistence type="predicted"/>
<dbReference type="Pfam" id="PF07727">
    <property type="entry name" value="RVT_2"/>
    <property type="match status" value="1"/>
</dbReference>
<name>A0AAQ3RSE1_VIGMU</name>
<keyword evidence="3" id="KW-1185">Reference proteome</keyword>
<evidence type="ECO:0000313" key="3">
    <source>
        <dbReference type="Proteomes" id="UP001374535"/>
    </source>
</evidence>